<feature type="binding site" evidence="10">
    <location>
        <position position="99"/>
    </location>
    <ligand>
        <name>Zn(2+)</name>
        <dbReference type="ChEBI" id="CHEBI:29105"/>
    </ligand>
</feature>
<dbReference type="PANTHER" id="PTHR43311:SF2">
    <property type="entry name" value="GLUTAMATE--TRNA LIGASE, MITOCHONDRIAL-RELATED"/>
    <property type="match status" value="1"/>
</dbReference>
<keyword evidence="10" id="KW-0862">Zinc</keyword>
<name>A0A7C4UD85_UNCW3</name>
<keyword evidence="8 10" id="KW-0648">Protein biosynthesis</keyword>
<dbReference type="SUPFAM" id="SSF52374">
    <property type="entry name" value="Nucleotidylyl transferase"/>
    <property type="match status" value="1"/>
</dbReference>
<comment type="function">
    <text evidence="10">Catalyzes the attachment of glutamate to tRNA(Glu) in a two-step reaction: glutamate is first activated by ATP to form Glu-AMP and then transferred to the acceptor end of tRNA(Glu).</text>
</comment>
<evidence type="ECO:0000256" key="6">
    <source>
        <dbReference type="ARBA" id="ARBA00022741"/>
    </source>
</evidence>
<keyword evidence="10" id="KW-0479">Metal-binding</keyword>
<dbReference type="EC" id="6.1.1.17" evidence="10"/>
<comment type="caution">
    <text evidence="13">The sequence shown here is derived from an EMBL/GenBank/DDBJ whole genome shotgun (WGS) entry which is preliminary data.</text>
</comment>
<evidence type="ECO:0000256" key="7">
    <source>
        <dbReference type="ARBA" id="ARBA00022840"/>
    </source>
</evidence>
<evidence type="ECO:0000256" key="3">
    <source>
        <dbReference type="ARBA" id="ARBA00011245"/>
    </source>
</evidence>
<keyword evidence="4 10" id="KW-0963">Cytoplasm</keyword>
<dbReference type="FunFam" id="3.40.50.620:FF:000007">
    <property type="entry name" value="Glutamate--tRNA ligase"/>
    <property type="match status" value="1"/>
</dbReference>
<dbReference type="GO" id="GO:0005524">
    <property type="term" value="F:ATP binding"/>
    <property type="evidence" value="ECO:0007669"/>
    <property type="project" value="UniProtKB-UniRule"/>
</dbReference>
<feature type="binding site" evidence="10">
    <location>
        <position position="97"/>
    </location>
    <ligand>
        <name>Zn(2+)</name>
        <dbReference type="ChEBI" id="CHEBI:29105"/>
    </ligand>
</feature>
<sequence>MVKVRIAPSPTGYLHVGTARTALYNFLFARKHNGKFVLRIEDTDVKRSTEEMVNVILDSLTWLGLKWDEGPFFQSDNLKRYQEIAKKILEDGKAYYCYCTQEEIEERKRIYQKTGKVWKYDRRCLHLKKEEKERFEREGRKKAIRFIIPEGKTSFHDLIHGEIEMNNSEIEDFVIMKSDGFPSYNFAVVVDDHDMGITHVIRGDDHIPNTPKQILLYDALSWDKPEFAHLPLILGEDRSKLSKRHGVVAVSYYRDEGILSEAFVNFLALLGWSPKDEREFFTMDELIREFDIKNVGKRGAVFDIKKLLWMNSEYIRKLSIEELMERIEPYLIKSELIMKDYDKGYLKNVLTMMKERLQTLRDLEKIGYYFFKDDYKYEGIEKILYEGIYENLSYYLKRIELIDEWRKDIIEKDLRIFCDEKGISTKKIIHPVRIAITGITFGPGLFEIMEILGKENVIKRVRRFLEFLKGG</sequence>
<dbReference type="GO" id="GO:0006424">
    <property type="term" value="P:glutamyl-tRNA aminoacylation"/>
    <property type="evidence" value="ECO:0007669"/>
    <property type="project" value="UniProtKB-UniRule"/>
</dbReference>
<accession>A0A7C4UD85</accession>
<reference evidence="13" key="1">
    <citation type="journal article" date="2020" name="mSystems">
        <title>Genome- and Community-Level Interaction Insights into Carbon Utilization and Element Cycling Functions of Hydrothermarchaeota in Hydrothermal Sediment.</title>
        <authorList>
            <person name="Zhou Z."/>
            <person name="Liu Y."/>
            <person name="Xu W."/>
            <person name="Pan J."/>
            <person name="Luo Z.H."/>
            <person name="Li M."/>
        </authorList>
    </citation>
    <scope>NUCLEOTIDE SEQUENCE [LARGE SCALE GENOMIC DNA]</scope>
    <source>
        <strain evidence="13">SpSt-780</strain>
    </source>
</reference>
<keyword evidence="5 10" id="KW-0436">Ligase</keyword>
<dbReference type="PRINTS" id="PR00987">
    <property type="entry name" value="TRNASYNTHGLU"/>
</dbReference>
<dbReference type="GO" id="GO:0005829">
    <property type="term" value="C:cytosol"/>
    <property type="evidence" value="ECO:0007669"/>
    <property type="project" value="TreeGrafter"/>
</dbReference>
<dbReference type="SUPFAM" id="SSF48163">
    <property type="entry name" value="An anticodon-binding domain of class I aminoacyl-tRNA synthetases"/>
    <property type="match status" value="1"/>
</dbReference>
<evidence type="ECO:0000256" key="10">
    <source>
        <dbReference type="HAMAP-Rule" id="MF_00022"/>
    </source>
</evidence>
<dbReference type="InterPro" id="IPR033910">
    <property type="entry name" value="GluRS_core"/>
</dbReference>
<proteinExistence type="inferred from homology"/>
<evidence type="ECO:0000256" key="8">
    <source>
        <dbReference type="ARBA" id="ARBA00022917"/>
    </source>
</evidence>
<organism evidence="13">
    <name type="scientific">candidate division WOR-3 bacterium</name>
    <dbReference type="NCBI Taxonomy" id="2052148"/>
    <lineage>
        <taxon>Bacteria</taxon>
        <taxon>Bacteria division WOR-3</taxon>
    </lineage>
</organism>
<evidence type="ECO:0000256" key="2">
    <source>
        <dbReference type="ARBA" id="ARBA00007894"/>
    </source>
</evidence>
<evidence type="ECO:0000259" key="11">
    <source>
        <dbReference type="Pfam" id="PF00749"/>
    </source>
</evidence>
<dbReference type="GO" id="GO:0008270">
    <property type="term" value="F:zinc ion binding"/>
    <property type="evidence" value="ECO:0007669"/>
    <property type="project" value="UniProtKB-UniRule"/>
</dbReference>
<comment type="cofactor">
    <cofactor evidence="10">
        <name>Zn(2+)</name>
        <dbReference type="ChEBI" id="CHEBI:29105"/>
    </cofactor>
    <text evidence="10">Binds 1 zinc ion per subunit.</text>
</comment>
<dbReference type="Pfam" id="PF00749">
    <property type="entry name" value="tRNA-synt_1c"/>
    <property type="match status" value="1"/>
</dbReference>
<dbReference type="InterPro" id="IPR001412">
    <property type="entry name" value="aa-tRNA-synth_I_CS"/>
</dbReference>
<dbReference type="CDD" id="cd00808">
    <property type="entry name" value="GluRS_core"/>
    <property type="match status" value="1"/>
</dbReference>
<feature type="domain" description="Glutamyl/glutaminyl-tRNA synthetase class Ib catalytic" evidence="11">
    <location>
        <begin position="1"/>
        <end position="309"/>
    </location>
</feature>
<evidence type="ECO:0000256" key="1">
    <source>
        <dbReference type="ARBA" id="ARBA00004496"/>
    </source>
</evidence>
<comment type="subunit">
    <text evidence="3 10">Monomer.</text>
</comment>
<dbReference type="InterPro" id="IPR004527">
    <property type="entry name" value="Glu-tRNA-ligase_bac/mito"/>
</dbReference>
<dbReference type="InterPro" id="IPR014729">
    <property type="entry name" value="Rossmann-like_a/b/a_fold"/>
</dbReference>
<dbReference type="InterPro" id="IPR008925">
    <property type="entry name" value="aa_tRNA-synth_I_cd-bd_sf"/>
</dbReference>
<keyword evidence="6 10" id="KW-0547">Nucleotide-binding</keyword>
<dbReference type="Gene3D" id="1.10.10.350">
    <property type="match status" value="1"/>
</dbReference>
<feature type="binding site" evidence="10">
    <location>
        <position position="243"/>
    </location>
    <ligand>
        <name>ATP</name>
        <dbReference type="ChEBI" id="CHEBI:30616"/>
    </ligand>
</feature>
<keyword evidence="9 10" id="KW-0030">Aminoacyl-tRNA synthetase</keyword>
<dbReference type="InterPro" id="IPR020752">
    <property type="entry name" value="Glu-tRNA-synth_I_codon-bd_sub1"/>
</dbReference>
<evidence type="ECO:0000256" key="4">
    <source>
        <dbReference type="ARBA" id="ARBA00022490"/>
    </source>
</evidence>
<dbReference type="GO" id="GO:0004818">
    <property type="term" value="F:glutamate-tRNA ligase activity"/>
    <property type="evidence" value="ECO:0007669"/>
    <property type="project" value="UniProtKB-UniRule"/>
</dbReference>
<dbReference type="InterPro" id="IPR020751">
    <property type="entry name" value="aa-tRNA-synth_I_codon-bd_sub2"/>
</dbReference>
<dbReference type="Gene3D" id="1.10.8.70">
    <property type="entry name" value="Glutamate-tRNA synthetase, class I, anticodon-binding domain 1"/>
    <property type="match status" value="1"/>
</dbReference>
<feature type="short sequence motif" description="'HIGH' region" evidence="10">
    <location>
        <begin position="8"/>
        <end position="18"/>
    </location>
</feature>
<dbReference type="PROSITE" id="PS00178">
    <property type="entry name" value="AA_TRNA_LIGASE_I"/>
    <property type="match status" value="1"/>
</dbReference>
<feature type="binding site" evidence="10">
    <location>
        <position position="124"/>
    </location>
    <ligand>
        <name>Zn(2+)</name>
        <dbReference type="ChEBI" id="CHEBI:29105"/>
    </ligand>
</feature>
<dbReference type="NCBIfam" id="TIGR00464">
    <property type="entry name" value="gltX_bact"/>
    <property type="match status" value="1"/>
</dbReference>
<dbReference type="Pfam" id="PF19269">
    <property type="entry name" value="Anticodon_2"/>
    <property type="match status" value="1"/>
</dbReference>
<gene>
    <name evidence="10" type="primary">gltX</name>
    <name evidence="13" type="ORF">ENV67_06505</name>
</gene>
<dbReference type="InterPro" id="IPR045462">
    <property type="entry name" value="aa-tRNA-synth_I_cd-bd"/>
</dbReference>
<feature type="domain" description="Aminoacyl-tRNA synthetase class I anticodon-binding" evidence="12">
    <location>
        <begin position="322"/>
        <end position="464"/>
    </location>
</feature>
<dbReference type="HAMAP" id="MF_00022">
    <property type="entry name" value="Glu_tRNA_synth_type1"/>
    <property type="match status" value="1"/>
</dbReference>
<dbReference type="AlphaFoldDB" id="A0A7C4UD85"/>
<evidence type="ECO:0000259" key="12">
    <source>
        <dbReference type="Pfam" id="PF19269"/>
    </source>
</evidence>
<protein>
    <recommendedName>
        <fullName evidence="10">Glutamate--tRNA ligase</fullName>
        <ecNumber evidence="10">6.1.1.17</ecNumber>
    </recommendedName>
    <alternativeName>
        <fullName evidence="10">Glutamyl-tRNA synthetase</fullName>
        <shortName evidence="10">GluRS</shortName>
    </alternativeName>
</protein>
<dbReference type="Gene3D" id="3.40.50.620">
    <property type="entry name" value="HUPs"/>
    <property type="match status" value="1"/>
</dbReference>
<keyword evidence="7 10" id="KW-0067">ATP-binding</keyword>
<comment type="catalytic activity">
    <reaction evidence="10">
        <text>tRNA(Glu) + L-glutamate + ATP = L-glutamyl-tRNA(Glu) + AMP + diphosphate</text>
        <dbReference type="Rhea" id="RHEA:23540"/>
        <dbReference type="Rhea" id="RHEA-COMP:9663"/>
        <dbReference type="Rhea" id="RHEA-COMP:9680"/>
        <dbReference type="ChEBI" id="CHEBI:29985"/>
        <dbReference type="ChEBI" id="CHEBI:30616"/>
        <dbReference type="ChEBI" id="CHEBI:33019"/>
        <dbReference type="ChEBI" id="CHEBI:78442"/>
        <dbReference type="ChEBI" id="CHEBI:78520"/>
        <dbReference type="ChEBI" id="CHEBI:456215"/>
        <dbReference type="EC" id="6.1.1.17"/>
    </reaction>
</comment>
<evidence type="ECO:0000313" key="13">
    <source>
        <dbReference type="EMBL" id="HGW92172.1"/>
    </source>
</evidence>
<evidence type="ECO:0000256" key="9">
    <source>
        <dbReference type="ARBA" id="ARBA00023146"/>
    </source>
</evidence>
<feature type="short sequence motif" description="'KMSKS' region" evidence="10">
    <location>
        <begin position="240"/>
        <end position="244"/>
    </location>
</feature>
<dbReference type="GO" id="GO:0000049">
    <property type="term" value="F:tRNA binding"/>
    <property type="evidence" value="ECO:0007669"/>
    <property type="project" value="InterPro"/>
</dbReference>
<feature type="binding site" evidence="10">
    <location>
        <position position="126"/>
    </location>
    <ligand>
        <name>Zn(2+)</name>
        <dbReference type="ChEBI" id="CHEBI:29105"/>
    </ligand>
</feature>
<dbReference type="InterPro" id="IPR020058">
    <property type="entry name" value="Glu/Gln-tRNA-synth_Ib_cat-dom"/>
</dbReference>
<comment type="subcellular location">
    <subcellularLocation>
        <location evidence="1 10">Cytoplasm</location>
    </subcellularLocation>
</comment>
<dbReference type="InterPro" id="IPR000924">
    <property type="entry name" value="Glu/Gln-tRNA-synth"/>
</dbReference>
<dbReference type="InterPro" id="IPR049940">
    <property type="entry name" value="GluQ/Sye"/>
</dbReference>
<dbReference type="PANTHER" id="PTHR43311">
    <property type="entry name" value="GLUTAMATE--TRNA LIGASE"/>
    <property type="match status" value="1"/>
</dbReference>
<dbReference type="EMBL" id="DTHG01000083">
    <property type="protein sequence ID" value="HGW92172.1"/>
    <property type="molecule type" value="Genomic_DNA"/>
</dbReference>
<comment type="similarity">
    <text evidence="2 10">Belongs to the class-I aminoacyl-tRNA synthetase family. Glutamate--tRNA ligase type 1 subfamily.</text>
</comment>
<evidence type="ECO:0000256" key="5">
    <source>
        <dbReference type="ARBA" id="ARBA00022598"/>
    </source>
</evidence>